<accession>Q1Z4W0</accession>
<organism evidence="2 3">
    <name type="scientific">Photobacterium profundum 3TCK</name>
    <dbReference type="NCBI Taxonomy" id="314280"/>
    <lineage>
        <taxon>Bacteria</taxon>
        <taxon>Pseudomonadati</taxon>
        <taxon>Pseudomonadota</taxon>
        <taxon>Gammaproteobacteria</taxon>
        <taxon>Vibrionales</taxon>
        <taxon>Vibrionaceae</taxon>
        <taxon>Photobacterium</taxon>
    </lineage>
</organism>
<evidence type="ECO:0000313" key="2">
    <source>
        <dbReference type="EMBL" id="EAS43511.1"/>
    </source>
</evidence>
<feature type="region of interest" description="Disordered" evidence="1">
    <location>
        <begin position="15"/>
        <end position="41"/>
    </location>
</feature>
<keyword evidence="2" id="KW-0808">Transferase</keyword>
<reference evidence="2 3" key="1">
    <citation type="submission" date="2006-03" db="EMBL/GenBank/DDBJ databases">
        <authorList>
            <person name="Bartlett D.H."/>
            <person name="Valle G."/>
            <person name="Lauro F.M."/>
            <person name="Vezzi A."/>
            <person name="Simonato F."/>
            <person name="Eloe E."/>
            <person name="Vitulo N."/>
            <person name="Stratton T.K."/>
            <person name="D'angelo M."/>
            <person name="Ferriera S."/>
            <person name="Johnson J."/>
            <person name="Kravitz S."/>
            <person name="Beeson K."/>
            <person name="Sutton G."/>
            <person name="Rogers Y."/>
            <person name="Friedman R."/>
            <person name="Frazier M."/>
            <person name="Venter J.C."/>
        </authorList>
    </citation>
    <scope>NUCLEOTIDE SEQUENCE [LARGE SCALE GENOMIC DNA]</scope>
    <source>
        <strain evidence="2 3">3TCK</strain>
    </source>
</reference>
<dbReference type="EMBL" id="AAPH01000010">
    <property type="protein sequence ID" value="EAS43511.1"/>
    <property type="molecule type" value="Genomic_DNA"/>
</dbReference>
<proteinExistence type="predicted"/>
<dbReference type="GO" id="GO:0004070">
    <property type="term" value="F:aspartate carbamoyltransferase activity"/>
    <property type="evidence" value="ECO:0007669"/>
    <property type="project" value="UniProtKB-EC"/>
</dbReference>
<comment type="caution">
    <text evidence="2">The sequence shown here is derived from an EMBL/GenBank/DDBJ whole genome shotgun (WGS) entry which is preliminary data.</text>
</comment>
<sequence length="41" mass="4746">MASLPYIDTVTKYVRSHAKSGQKKAPLKKEALFKINRNKRK</sequence>
<evidence type="ECO:0000256" key="1">
    <source>
        <dbReference type="SAM" id="MobiDB-lite"/>
    </source>
</evidence>
<dbReference type="AlphaFoldDB" id="Q1Z4W0"/>
<gene>
    <name evidence="2" type="primary">pyrB</name>
    <name evidence="2" type="ORF">P3TCK_01604</name>
</gene>
<dbReference type="HOGENOM" id="CLU_3274265_0_0_6"/>
<evidence type="ECO:0000313" key="3">
    <source>
        <dbReference type="Proteomes" id="UP000003789"/>
    </source>
</evidence>
<protein>
    <submittedName>
        <fullName evidence="2">Aspartate carbamoyltransferase catalytic subunit</fullName>
        <ecNumber evidence="2">2.1.3.2</ecNumber>
    </submittedName>
</protein>
<name>Q1Z4W0_9GAMM</name>
<dbReference type="EC" id="2.1.3.2" evidence="2"/>
<feature type="compositionally biased region" description="Basic residues" evidence="1">
    <location>
        <begin position="15"/>
        <end position="26"/>
    </location>
</feature>
<dbReference type="Proteomes" id="UP000003789">
    <property type="component" value="Unassembled WGS sequence"/>
</dbReference>